<comment type="caution">
    <text evidence="1">The sequence shown here is derived from an EMBL/GenBank/DDBJ whole genome shotgun (WGS) entry which is preliminary data.</text>
</comment>
<evidence type="ECO:0000313" key="1">
    <source>
        <dbReference type="EMBL" id="KAK4023330.1"/>
    </source>
</evidence>
<evidence type="ECO:0000313" key="2">
    <source>
        <dbReference type="Proteomes" id="UP001234178"/>
    </source>
</evidence>
<sequence>MRCPIWCDEGGVQLPPGAAPLPNSQRCQCSIFVKLYMYRQQRQSIVPVRLGKKGSKYIAFAAASGVQPGYQVSIACKTIIKQNYNYKHKDKLIFIVEHISPGRMSS</sequence>
<dbReference type="Proteomes" id="UP001234178">
    <property type="component" value="Unassembled WGS sequence"/>
</dbReference>
<keyword evidence="2" id="KW-1185">Reference proteome</keyword>
<dbReference type="EMBL" id="JAOYFB010000037">
    <property type="protein sequence ID" value="KAK4023330.1"/>
    <property type="molecule type" value="Genomic_DNA"/>
</dbReference>
<proteinExistence type="predicted"/>
<accession>A0ABR0ADW9</accession>
<gene>
    <name evidence="1" type="ORF">OUZ56_008747</name>
</gene>
<organism evidence="1 2">
    <name type="scientific">Daphnia magna</name>
    <dbReference type="NCBI Taxonomy" id="35525"/>
    <lineage>
        <taxon>Eukaryota</taxon>
        <taxon>Metazoa</taxon>
        <taxon>Ecdysozoa</taxon>
        <taxon>Arthropoda</taxon>
        <taxon>Crustacea</taxon>
        <taxon>Branchiopoda</taxon>
        <taxon>Diplostraca</taxon>
        <taxon>Cladocera</taxon>
        <taxon>Anomopoda</taxon>
        <taxon>Daphniidae</taxon>
        <taxon>Daphnia</taxon>
    </lineage>
</organism>
<protein>
    <submittedName>
        <fullName evidence="1">Uncharacterized protein</fullName>
    </submittedName>
</protein>
<name>A0ABR0ADW9_9CRUS</name>
<reference evidence="1 2" key="1">
    <citation type="journal article" date="2023" name="Nucleic Acids Res.">
        <title>The hologenome of Daphnia magna reveals possible DNA methylation and microbiome-mediated evolution of the host genome.</title>
        <authorList>
            <person name="Chaturvedi A."/>
            <person name="Li X."/>
            <person name="Dhandapani V."/>
            <person name="Marshall H."/>
            <person name="Kissane S."/>
            <person name="Cuenca-Cambronero M."/>
            <person name="Asole G."/>
            <person name="Calvet F."/>
            <person name="Ruiz-Romero M."/>
            <person name="Marangio P."/>
            <person name="Guigo R."/>
            <person name="Rago D."/>
            <person name="Mirbahai L."/>
            <person name="Eastwood N."/>
            <person name="Colbourne J.K."/>
            <person name="Zhou J."/>
            <person name="Mallon E."/>
            <person name="Orsini L."/>
        </authorList>
    </citation>
    <scope>NUCLEOTIDE SEQUENCE [LARGE SCALE GENOMIC DNA]</scope>
    <source>
        <strain evidence="1">LRV0_1</strain>
    </source>
</reference>